<feature type="region of interest" description="Disordered" evidence="1">
    <location>
        <begin position="51"/>
        <end position="74"/>
    </location>
</feature>
<sequence length="297" mass="31093">MCLSPHACEALPSPPAPLRARRGRWAFAAASAGFFYPGGWPRRKSLPALRRGPTVGITPPLTRHQEVGSSRSLRPDQNKAWVSSILPPRAQVGGEVPTLLAAQLGPQTRRCLGFLGASSCRCPNVNGPLGPALHQATESGVEAARPVVRQVGAPTSTAHWVRHYSSLRNSSWRRAVRVGDADSDSSAPAFVGDLLAARECAPQANRAAATSAVNRASAGGYGHTRPTMTSRALTAGQVSVDSTVRRGIAKAAFQGMIGFRRFGDEPQGCLNVLLSTRPRADAERSAAVAAGAQAVAG</sequence>
<gene>
    <name evidence="2" type="ORF">THAOC_20451</name>
</gene>
<proteinExistence type="predicted"/>
<evidence type="ECO:0000313" key="2">
    <source>
        <dbReference type="EMBL" id="EJK59340.1"/>
    </source>
</evidence>
<evidence type="ECO:0000256" key="1">
    <source>
        <dbReference type="SAM" id="MobiDB-lite"/>
    </source>
</evidence>
<evidence type="ECO:0000313" key="3">
    <source>
        <dbReference type="Proteomes" id="UP000266841"/>
    </source>
</evidence>
<dbReference type="AlphaFoldDB" id="K0S284"/>
<comment type="caution">
    <text evidence="2">The sequence shown here is derived from an EMBL/GenBank/DDBJ whole genome shotgun (WGS) entry which is preliminary data.</text>
</comment>
<reference evidence="2 3" key="1">
    <citation type="journal article" date="2012" name="Genome Biol.">
        <title>Genome and low-iron response of an oceanic diatom adapted to chronic iron limitation.</title>
        <authorList>
            <person name="Lommer M."/>
            <person name="Specht M."/>
            <person name="Roy A.S."/>
            <person name="Kraemer L."/>
            <person name="Andreson R."/>
            <person name="Gutowska M.A."/>
            <person name="Wolf J."/>
            <person name="Bergner S.V."/>
            <person name="Schilhabel M.B."/>
            <person name="Klostermeier U.C."/>
            <person name="Beiko R.G."/>
            <person name="Rosenstiel P."/>
            <person name="Hippler M."/>
            <person name="Laroche J."/>
        </authorList>
    </citation>
    <scope>NUCLEOTIDE SEQUENCE [LARGE SCALE GENOMIC DNA]</scope>
    <source>
        <strain evidence="2 3">CCMP1005</strain>
    </source>
</reference>
<name>K0S284_THAOC</name>
<accession>K0S284</accession>
<dbReference type="Proteomes" id="UP000266841">
    <property type="component" value="Unassembled WGS sequence"/>
</dbReference>
<dbReference type="EMBL" id="AGNL01023093">
    <property type="protein sequence ID" value="EJK59340.1"/>
    <property type="molecule type" value="Genomic_DNA"/>
</dbReference>
<protein>
    <submittedName>
        <fullName evidence="2">Uncharacterized protein</fullName>
    </submittedName>
</protein>
<keyword evidence="3" id="KW-1185">Reference proteome</keyword>
<organism evidence="2 3">
    <name type="scientific">Thalassiosira oceanica</name>
    <name type="common">Marine diatom</name>
    <dbReference type="NCBI Taxonomy" id="159749"/>
    <lineage>
        <taxon>Eukaryota</taxon>
        <taxon>Sar</taxon>
        <taxon>Stramenopiles</taxon>
        <taxon>Ochrophyta</taxon>
        <taxon>Bacillariophyta</taxon>
        <taxon>Coscinodiscophyceae</taxon>
        <taxon>Thalassiosirophycidae</taxon>
        <taxon>Thalassiosirales</taxon>
        <taxon>Thalassiosiraceae</taxon>
        <taxon>Thalassiosira</taxon>
    </lineage>
</organism>